<dbReference type="GO" id="GO:0006270">
    <property type="term" value="P:DNA replication initiation"/>
    <property type="evidence" value="ECO:0007669"/>
    <property type="project" value="InterPro"/>
</dbReference>
<dbReference type="Pfam" id="PF21205">
    <property type="entry name" value="Rep3_C"/>
    <property type="match status" value="1"/>
</dbReference>
<comment type="similarity">
    <text evidence="1">Belongs to the initiator RepB protein family.</text>
</comment>
<dbReference type="InterPro" id="IPR036390">
    <property type="entry name" value="WH_DNA-bd_sf"/>
</dbReference>
<feature type="domain" description="Initiator Rep protein WH1" evidence="2">
    <location>
        <begin position="4"/>
        <end position="145"/>
    </location>
</feature>
<dbReference type="InterPro" id="IPR000525">
    <property type="entry name" value="Initiator_Rep_WH1"/>
</dbReference>
<comment type="caution">
    <text evidence="3">The sequence shown here is derived from an EMBL/GenBank/DDBJ whole genome shotgun (WGS) entry which is preliminary data.</text>
</comment>
<accession>A0A2W7QM63</accession>
<dbReference type="AlphaFoldDB" id="A0A2W7QM63"/>
<evidence type="ECO:0000259" key="2">
    <source>
        <dbReference type="Pfam" id="PF01051"/>
    </source>
</evidence>
<evidence type="ECO:0000313" key="3">
    <source>
        <dbReference type="EMBL" id="PZX48376.1"/>
    </source>
</evidence>
<protein>
    <submittedName>
        <fullName evidence="3">Replication initiator protein</fullName>
    </submittedName>
</protein>
<dbReference type="InterPro" id="IPR036388">
    <property type="entry name" value="WH-like_DNA-bd_sf"/>
</dbReference>
<dbReference type="EMBL" id="QKZS01000025">
    <property type="protein sequence ID" value="PZX48376.1"/>
    <property type="molecule type" value="Genomic_DNA"/>
</dbReference>
<gene>
    <name evidence="3" type="ORF">LX76_04323</name>
</gene>
<proteinExistence type="inferred from homology"/>
<dbReference type="Proteomes" id="UP000249538">
    <property type="component" value="Unassembled WGS sequence"/>
</dbReference>
<sequence>MGEMVKPVELIEFRGAARLTLHDRRLYNILLHHAFGPDLATENRRFEIALSDLKDGHDSNDRLIQSIEALMRTVVTIRRGNGRTERVQLLGWNDISDPDRTRGTLRYSMPPELAVLLRDSTVFAKLEIEVMRNFTSKYALALYEAVSRRVRLRHMMTELLDLSDFRELLGVEGGKLEGYGNLNKFAISPALVEVNALAEFSVSVHPQKTGKRITGVLLGWAMKDEGGRRAAWAELQRPRVGRRARITGTVEPWTPE</sequence>
<reference evidence="3 4" key="1">
    <citation type="submission" date="2018-06" db="EMBL/GenBank/DDBJ databases">
        <title>Genomic Encyclopedia of Archaeal and Bacterial Type Strains, Phase II (KMG-II): from individual species to whole genera.</title>
        <authorList>
            <person name="Goeker M."/>
        </authorList>
    </citation>
    <scope>NUCLEOTIDE SEQUENCE [LARGE SCALE GENOMIC DNA]</scope>
    <source>
        <strain evidence="3 4">DSM 18774</strain>
    </source>
</reference>
<dbReference type="GO" id="GO:0003887">
    <property type="term" value="F:DNA-directed DNA polymerase activity"/>
    <property type="evidence" value="ECO:0007669"/>
    <property type="project" value="InterPro"/>
</dbReference>
<dbReference type="SUPFAM" id="SSF46785">
    <property type="entry name" value="Winged helix' DNA-binding domain"/>
    <property type="match status" value="1"/>
</dbReference>
<organism evidence="3 4">
    <name type="scientific">Cereibacter changlensis</name>
    <dbReference type="NCBI Taxonomy" id="402884"/>
    <lineage>
        <taxon>Bacteria</taxon>
        <taxon>Pseudomonadati</taxon>
        <taxon>Pseudomonadota</taxon>
        <taxon>Alphaproteobacteria</taxon>
        <taxon>Rhodobacterales</taxon>
        <taxon>Paracoccaceae</taxon>
        <taxon>Cereibacter</taxon>
    </lineage>
</organism>
<dbReference type="Gene3D" id="1.10.10.10">
    <property type="entry name" value="Winged helix-like DNA-binding domain superfamily/Winged helix DNA-binding domain"/>
    <property type="match status" value="1"/>
</dbReference>
<dbReference type="Pfam" id="PF01051">
    <property type="entry name" value="Rep3_N"/>
    <property type="match status" value="1"/>
</dbReference>
<evidence type="ECO:0000256" key="1">
    <source>
        <dbReference type="ARBA" id="ARBA00038283"/>
    </source>
</evidence>
<evidence type="ECO:0000313" key="4">
    <source>
        <dbReference type="Proteomes" id="UP000249538"/>
    </source>
</evidence>
<name>A0A2W7QM63_9RHOB</name>